<name>A0ABQ4AP75_9ACTN</name>
<evidence type="ECO:0000256" key="1">
    <source>
        <dbReference type="SAM" id="MobiDB-lite"/>
    </source>
</evidence>
<dbReference type="Proteomes" id="UP000631312">
    <property type="component" value="Unassembled WGS sequence"/>
</dbReference>
<protein>
    <submittedName>
        <fullName evidence="2">Uncharacterized protein</fullName>
    </submittedName>
</protein>
<comment type="caution">
    <text evidence="2">The sequence shown here is derived from an EMBL/GenBank/DDBJ whole genome shotgun (WGS) entry which is preliminary data.</text>
</comment>
<reference evidence="2 3" key="1">
    <citation type="submission" date="2021-01" db="EMBL/GenBank/DDBJ databases">
        <title>Whole genome shotgun sequence of Actinoplanes lobatus NBRC 12513.</title>
        <authorList>
            <person name="Komaki H."/>
            <person name="Tamura T."/>
        </authorList>
    </citation>
    <scope>NUCLEOTIDE SEQUENCE [LARGE SCALE GENOMIC DNA]</scope>
    <source>
        <strain evidence="2 3">NBRC 12513</strain>
    </source>
</reference>
<keyword evidence="3" id="KW-1185">Reference proteome</keyword>
<dbReference type="EMBL" id="BOMP01000092">
    <property type="protein sequence ID" value="GIE42314.1"/>
    <property type="molecule type" value="Genomic_DNA"/>
</dbReference>
<organism evidence="2 3">
    <name type="scientific">Actinoplanes lobatus</name>
    <dbReference type="NCBI Taxonomy" id="113568"/>
    <lineage>
        <taxon>Bacteria</taxon>
        <taxon>Bacillati</taxon>
        <taxon>Actinomycetota</taxon>
        <taxon>Actinomycetes</taxon>
        <taxon>Micromonosporales</taxon>
        <taxon>Micromonosporaceae</taxon>
        <taxon>Actinoplanes</taxon>
    </lineage>
</organism>
<gene>
    <name evidence="2" type="ORF">Alo02nite_52120</name>
</gene>
<evidence type="ECO:0000313" key="2">
    <source>
        <dbReference type="EMBL" id="GIE42314.1"/>
    </source>
</evidence>
<evidence type="ECO:0000313" key="3">
    <source>
        <dbReference type="Proteomes" id="UP000631312"/>
    </source>
</evidence>
<feature type="region of interest" description="Disordered" evidence="1">
    <location>
        <begin position="1"/>
        <end position="27"/>
    </location>
</feature>
<sequence>MTAIARIPSMSGRNPGCERAGAPGEDSGRALWSCVSYETDMSYLSLLKGDGTRRVIGRRSYP</sequence>
<proteinExistence type="predicted"/>
<accession>A0ABQ4AP75</accession>